<keyword evidence="3" id="KW-0813">Transport</keyword>
<evidence type="ECO:0000256" key="10">
    <source>
        <dbReference type="ARBA" id="ARBA00023329"/>
    </source>
</evidence>
<keyword evidence="6" id="KW-0967">Endosome</keyword>
<keyword evidence="10" id="KW-0968">Cytoplasmic vesicle</keyword>
<dbReference type="InterPro" id="IPR000195">
    <property type="entry name" value="Rab-GAP-TBC_dom"/>
</dbReference>
<dbReference type="AlphaFoldDB" id="A0A4W5K0A6"/>
<dbReference type="GO" id="GO:0015031">
    <property type="term" value="P:protein transport"/>
    <property type="evidence" value="ECO:0007669"/>
    <property type="project" value="UniProtKB-KW"/>
</dbReference>
<dbReference type="GeneTree" id="ENSGT00940000157121"/>
<protein>
    <recommendedName>
        <fullName evidence="12">TBC1 domain family member 5</fullName>
    </recommendedName>
</protein>
<evidence type="ECO:0000256" key="13">
    <source>
        <dbReference type="SAM" id="MobiDB-lite"/>
    </source>
</evidence>
<evidence type="ECO:0000256" key="11">
    <source>
        <dbReference type="ARBA" id="ARBA00062017"/>
    </source>
</evidence>
<evidence type="ECO:0000256" key="4">
    <source>
        <dbReference type="ARBA" id="ARBA00022468"/>
    </source>
</evidence>
<evidence type="ECO:0000259" key="14">
    <source>
        <dbReference type="PROSITE" id="PS50086"/>
    </source>
</evidence>
<dbReference type="Gene3D" id="1.10.8.270">
    <property type="entry name" value="putative rabgap domain of human tbc1 domain family member 14 like domains"/>
    <property type="match status" value="1"/>
</dbReference>
<dbReference type="PROSITE" id="PS50086">
    <property type="entry name" value="TBC_RABGAP"/>
    <property type="match status" value="1"/>
</dbReference>
<feature type="region of interest" description="Disordered" evidence="13">
    <location>
        <begin position="730"/>
        <end position="764"/>
    </location>
</feature>
<accession>A0A4W5K0A6</accession>
<keyword evidence="5" id="KW-0597">Phosphoprotein</keyword>
<dbReference type="InterPro" id="IPR035969">
    <property type="entry name" value="Rab-GAP_TBC_sf"/>
</dbReference>
<evidence type="ECO:0000256" key="9">
    <source>
        <dbReference type="ARBA" id="ARBA00023136"/>
    </source>
</evidence>
<dbReference type="SMART" id="SM00164">
    <property type="entry name" value="TBC"/>
    <property type="match status" value="1"/>
</dbReference>
<reference evidence="15" key="3">
    <citation type="submission" date="2025-09" db="UniProtKB">
        <authorList>
            <consortium name="Ensembl"/>
        </authorList>
    </citation>
    <scope>IDENTIFICATION</scope>
</reference>
<evidence type="ECO:0000256" key="1">
    <source>
        <dbReference type="ARBA" id="ARBA00004419"/>
    </source>
</evidence>
<feature type="domain" description="Rab-GAP TBC" evidence="14">
    <location>
        <begin position="48"/>
        <end position="323"/>
    </location>
</feature>
<evidence type="ECO:0000256" key="7">
    <source>
        <dbReference type="ARBA" id="ARBA00022927"/>
    </source>
</evidence>
<evidence type="ECO:0000256" key="5">
    <source>
        <dbReference type="ARBA" id="ARBA00022553"/>
    </source>
</evidence>
<dbReference type="Gene3D" id="1.10.472.80">
    <property type="entry name" value="Ypt/Rab-GAP domain of gyp1p, domain 3"/>
    <property type="match status" value="1"/>
</dbReference>
<evidence type="ECO:0000256" key="8">
    <source>
        <dbReference type="ARBA" id="ARBA00023006"/>
    </source>
</evidence>
<keyword evidence="4" id="KW-0343">GTPase activation</keyword>
<dbReference type="GO" id="GO:0005096">
    <property type="term" value="F:GTPase activator activity"/>
    <property type="evidence" value="ECO:0007669"/>
    <property type="project" value="UniProtKB-KW"/>
</dbReference>
<evidence type="ECO:0000256" key="2">
    <source>
        <dbReference type="ARBA" id="ARBA00004608"/>
    </source>
</evidence>
<comment type="subcellular location">
    <subcellularLocation>
        <location evidence="1">Cytoplasmic vesicle</location>
        <location evidence="1">Autophagosome</location>
    </subcellularLocation>
    <subcellularLocation>
        <location evidence="2">Endosome membrane</location>
    </subcellularLocation>
</comment>
<dbReference type="FunFam" id="1.10.472.80:FF:000010">
    <property type="entry name" value="Putative TBC1 domain family member 5"/>
    <property type="match status" value="1"/>
</dbReference>
<evidence type="ECO:0000256" key="6">
    <source>
        <dbReference type="ARBA" id="ARBA00022753"/>
    </source>
</evidence>
<dbReference type="Proteomes" id="UP000314982">
    <property type="component" value="Unassembled WGS sequence"/>
</dbReference>
<evidence type="ECO:0000256" key="12">
    <source>
        <dbReference type="ARBA" id="ARBA00072014"/>
    </source>
</evidence>
<name>A0A4W5K0A6_9TELE</name>
<keyword evidence="7" id="KW-0653">Protein transport</keyword>
<sequence>MCVLTGGSLDSSTLSESTFLSYRKEWDDLFLNSNYLTRIRQAGINGQLRSSRFRSVCWKLYLEVLPEDKCQWINKTKELRSQYEKIKETHITNPRKAAGQQDLVVNNPLSQDEGSLWNKFFQDNELRGMIKQDVMRTFPEMRYFQEEDIRTKLTDILFCYARENEQLLYKQGMHELLAPIVFVLHCDHQAFQHASETAHPSEEMMSLLNPMFHEHDAYAMFSQLMETAEPWFSSFQREGKEEMLTSMPFARPQDLGPSVAVVTKVNRIQDQLVKKHDVELHMHVNRLEIAPQIYGIRWVRLLFGREFPLQDLLVVWDALFADSTTLDLVDYVFVAMLLYIRDALIASNFQTCLGLLMHYPPIGDIHTLLHKALFLRDPKNNPRPANYQFQQNLDYYKTRGADLVNSTRAKTAPLNINKVSSSLLSFGRKLIAPAMSGGVASIISPINSEIRSAPAPPTAAPRPQTEPLSSGHAPLQTPTHPQSQHHRLLKSESMPVYLSKGARETGSDSKHSIHPHLFVFVFIFSLSFSGQTSRTVSSSPSIESLPGGQGHTTASPPLPAVSSSLFLFPLYLSLQEEELEAQVSFLQGQINDLEAMSKYCAKMMNTHIGKIQEVILQEHLEKEDEVLVSLAGLKQIKDILKGALRFNQSLLEAEENEEITIADDHYDHASAAIAQQQHANKSSLCVGSEGRNWDDYILVSQDGGLLPTEGGAERTPPIRQLHGSVRVEPFQDPLMGAASGSSSPDEGSIHSKDSDFAIVNSQDL</sequence>
<dbReference type="PANTHER" id="PTHR22957:SF337">
    <property type="entry name" value="TBC1 DOMAIN FAMILY MEMBER 5"/>
    <property type="match status" value="1"/>
</dbReference>
<dbReference type="Ensembl" id="ENSHHUT00000011085.1">
    <property type="protein sequence ID" value="ENSHHUP00000010743.1"/>
    <property type="gene ID" value="ENSHHUG00000006169.1"/>
</dbReference>
<dbReference type="GO" id="GO:0005776">
    <property type="term" value="C:autophagosome"/>
    <property type="evidence" value="ECO:0007669"/>
    <property type="project" value="UniProtKB-SubCell"/>
</dbReference>
<feature type="region of interest" description="Disordered" evidence="13">
    <location>
        <begin position="535"/>
        <end position="556"/>
    </location>
</feature>
<dbReference type="GO" id="GO:0006914">
    <property type="term" value="P:autophagy"/>
    <property type="evidence" value="ECO:0007669"/>
    <property type="project" value="UniProtKB-KW"/>
</dbReference>
<dbReference type="PANTHER" id="PTHR22957">
    <property type="entry name" value="TBC1 DOMAIN FAMILY MEMBER GTPASE-ACTIVATING PROTEIN"/>
    <property type="match status" value="1"/>
</dbReference>
<dbReference type="Pfam" id="PF00566">
    <property type="entry name" value="RabGAP-TBC"/>
    <property type="match status" value="1"/>
</dbReference>
<evidence type="ECO:0000313" key="15">
    <source>
        <dbReference type="Ensembl" id="ENSHHUP00000010743.1"/>
    </source>
</evidence>
<reference evidence="16" key="1">
    <citation type="submission" date="2018-06" db="EMBL/GenBank/DDBJ databases">
        <title>Genome assembly of Danube salmon.</title>
        <authorList>
            <person name="Macqueen D.J."/>
            <person name="Gundappa M.K."/>
        </authorList>
    </citation>
    <scope>NUCLEOTIDE SEQUENCE [LARGE SCALE GENOMIC DNA]</scope>
</reference>
<organism evidence="15 16">
    <name type="scientific">Hucho hucho</name>
    <name type="common">huchen</name>
    <dbReference type="NCBI Taxonomy" id="62062"/>
    <lineage>
        <taxon>Eukaryota</taxon>
        <taxon>Metazoa</taxon>
        <taxon>Chordata</taxon>
        <taxon>Craniata</taxon>
        <taxon>Vertebrata</taxon>
        <taxon>Euteleostomi</taxon>
        <taxon>Actinopterygii</taxon>
        <taxon>Neopterygii</taxon>
        <taxon>Teleostei</taxon>
        <taxon>Protacanthopterygii</taxon>
        <taxon>Salmoniformes</taxon>
        <taxon>Salmonidae</taxon>
        <taxon>Salmoninae</taxon>
        <taxon>Hucho</taxon>
    </lineage>
</organism>
<keyword evidence="8" id="KW-0072">Autophagy</keyword>
<dbReference type="FunFam" id="1.10.8.270:FF:000011">
    <property type="entry name" value="TBC1 domain family member 5"/>
    <property type="match status" value="1"/>
</dbReference>
<dbReference type="GO" id="GO:0010008">
    <property type="term" value="C:endosome membrane"/>
    <property type="evidence" value="ECO:0007669"/>
    <property type="project" value="UniProtKB-SubCell"/>
</dbReference>
<proteinExistence type="predicted"/>
<evidence type="ECO:0000256" key="3">
    <source>
        <dbReference type="ARBA" id="ARBA00022448"/>
    </source>
</evidence>
<keyword evidence="9" id="KW-0472">Membrane</keyword>
<comment type="subunit">
    <text evidence="11">Interacts with MAP1LC3A, MAP1LC3B, MAP1LC3C, GABARAP, GABARAPL1, GABARAPL2. Interacts with VPS29 and VPS35; indicative for an association with retromer CSC subcomplex. MAP1LC3A and VPS29 compete for binding to TBC1D5. Interacts with AP2M1; indicative for an association with the AP2 complex. Interacts with ULK1 and ATG13 (phosphorylated); indicative for an association with the activated ULK1-ATG13-FIP200 complex. Interacts with ATG9A; the interactions seems to be restricted to the AP2-clathrin-associated fraction of ATG9A.</text>
</comment>
<reference evidence="15" key="2">
    <citation type="submission" date="2025-08" db="UniProtKB">
        <authorList>
            <consortium name="Ensembl"/>
        </authorList>
    </citation>
    <scope>IDENTIFICATION</scope>
</reference>
<evidence type="ECO:0000313" key="16">
    <source>
        <dbReference type="Proteomes" id="UP000314982"/>
    </source>
</evidence>
<feature type="region of interest" description="Disordered" evidence="13">
    <location>
        <begin position="451"/>
        <end position="487"/>
    </location>
</feature>
<keyword evidence="16" id="KW-1185">Reference proteome</keyword>
<dbReference type="SUPFAM" id="SSF47923">
    <property type="entry name" value="Ypt/Rab-GAP domain of gyp1p"/>
    <property type="match status" value="2"/>
</dbReference>